<keyword evidence="3" id="KW-1185">Reference proteome</keyword>
<dbReference type="OrthoDB" id="5364171at2759"/>
<gene>
    <name evidence="2" type="ORF">FIBSPDRAFT_1053519</name>
</gene>
<proteinExistence type="predicted"/>
<feature type="region of interest" description="Disordered" evidence="1">
    <location>
        <begin position="1"/>
        <end position="25"/>
    </location>
</feature>
<organism evidence="2 3">
    <name type="scientific">Athelia psychrophila</name>
    <dbReference type="NCBI Taxonomy" id="1759441"/>
    <lineage>
        <taxon>Eukaryota</taxon>
        <taxon>Fungi</taxon>
        <taxon>Dikarya</taxon>
        <taxon>Basidiomycota</taxon>
        <taxon>Agaricomycotina</taxon>
        <taxon>Agaricomycetes</taxon>
        <taxon>Agaricomycetidae</taxon>
        <taxon>Atheliales</taxon>
        <taxon>Atheliaceae</taxon>
        <taxon>Athelia</taxon>
    </lineage>
</organism>
<feature type="compositionally biased region" description="Basic and acidic residues" evidence="1">
    <location>
        <begin position="7"/>
        <end position="18"/>
    </location>
</feature>
<accession>A0A167WUL5</accession>
<protein>
    <submittedName>
        <fullName evidence="2">Uncharacterized protein</fullName>
    </submittedName>
</protein>
<evidence type="ECO:0000256" key="1">
    <source>
        <dbReference type="SAM" id="MobiDB-lite"/>
    </source>
</evidence>
<name>A0A167WUL5_9AGAM</name>
<dbReference type="Proteomes" id="UP000076532">
    <property type="component" value="Unassembled WGS sequence"/>
</dbReference>
<dbReference type="AlphaFoldDB" id="A0A167WUL5"/>
<evidence type="ECO:0000313" key="2">
    <source>
        <dbReference type="EMBL" id="KZP06497.1"/>
    </source>
</evidence>
<sequence>MASLEKTMTELRSGDARHLPSSADADGTDIFPDRHRLLVVFANRATADEWWRAVSTSPHAAHVKRSSPQFYSYDAVRYNLLTFFQGDARFDPLAGQFRGRMWFNVMPNSDIPGISVIPPVQITDHISGNWFYIRSASNHALHWYYNSAHSTRFNISHRRGTKIRVVIRDMPAGTIMVASDLVTLQIGAEAHIDVQVSGHLGLTGGHPPVFLFGDLENGKFSASADDALVYVGTDSPSSPRERWELA</sequence>
<dbReference type="EMBL" id="KV417785">
    <property type="protein sequence ID" value="KZP06497.1"/>
    <property type="molecule type" value="Genomic_DNA"/>
</dbReference>
<reference evidence="2 3" key="1">
    <citation type="journal article" date="2016" name="Mol. Biol. Evol.">
        <title>Comparative Genomics of Early-Diverging Mushroom-Forming Fungi Provides Insights into the Origins of Lignocellulose Decay Capabilities.</title>
        <authorList>
            <person name="Nagy L.G."/>
            <person name="Riley R."/>
            <person name="Tritt A."/>
            <person name="Adam C."/>
            <person name="Daum C."/>
            <person name="Floudas D."/>
            <person name="Sun H."/>
            <person name="Yadav J.S."/>
            <person name="Pangilinan J."/>
            <person name="Larsson K.H."/>
            <person name="Matsuura K."/>
            <person name="Barry K."/>
            <person name="Labutti K."/>
            <person name="Kuo R."/>
            <person name="Ohm R.A."/>
            <person name="Bhattacharya S.S."/>
            <person name="Shirouzu T."/>
            <person name="Yoshinaga Y."/>
            <person name="Martin F.M."/>
            <person name="Grigoriev I.V."/>
            <person name="Hibbett D.S."/>
        </authorList>
    </citation>
    <scope>NUCLEOTIDE SEQUENCE [LARGE SCALE GENOMIC DNA]</scope>
    <source>
        <strain evidence="2 3">CBS 109695</strain>
    </source>
</reference>
<evidence type="ECO:0000313" key="3">
    <source>
        <dbReference type="Proteomes" id="UP000076532"/>
    </source>
</evidence>